<evidence type="ECO:0000313" key="2">
    <source>
        <dbReference type="Proteomes" id="UP000324222"/>
    </source>
</evidence>
<dbReference type="EMBL" id="VSRR010144062">
    <property type="protein sequence ID" value="MPD05030.1"/>
    <property type="molecule type" value="Genomic_DNA"/>
</dbReference>
<proteinExistence type="predicted"/>
<dbReference type="AlphaFoldDB" id="A0A5B7KD06"/>
<accession>A0A5B7KD06</accession>
<organism evidence="1 2">
    <name type="scientific">Portunus trituberculatus</name>
    <name type="common">Swimming crab</name>
    <name type="synonym">Neptunus trituberculatus</name>
    <dbReference type="NCBI Taxonomy" id="210409"/>
    <lineage>
        <taxon>Eukaryota</taxon>
        <taxon>Metazoa</taxon>
        <taxon>Ecdysozoa</taxon>
        <taxon>Arthropoda</taxon>
        <taxon>Crustacea</taxon>
        <taxon>Multicrustacea</taxon>
        <taxon>Malacostraca</taxon>
        <taxon>Eumalacostraca</taxon>
        <taxon>Eucarida</taxon>
        <taxon>Decapoda</taxon>
        <taxon>Pleocyemata</taxon>
        <taxon>Brachyura</taxon>
        <taxon>Eubrachyura</taxon>
        <taxon>Portunoidea</taxon>
        <taxon>Portunidae</taxon>
        <taxon>Portuninae</taxon>
        <taxon>Portunus</taxon>
    </lineage>
</organism>
<keyword evidence="2" id="KW-1185">Reference proteome</keyword>
<comment type="caution">
    <text evidence="1">The sequence shown here is derived from an EMBL/GenBank/DDBJ whole genome shotgun (WGS) entry which is preliminary data.</text>
</comment>
<gene>
    <name evidence="1" type="ORF">E2C01_100750</name>
</gene>
<reference evidence="1 2" key="1">
    <citation type="submission" date="2019-05" db="EMBL/GenBank/DDBJ databases">
        <title>Another draft genome of Portunus trituberculatus and its Hox gene families provides insights of decapod evolution.</title>
        <authorList>
            <person name="Jeong J.-H."/>
            <person name="Song I."/>
            <person name="Kim S."/>
            <person name="Choi T."/>
            <person name="Kim D."/>
            <person name="Ryu S."/>
            <person name="Kim W."/>
        </authorList>
    </citation>
    <scope>NUCLEOTIDE SEQUENCE [LARGE SCALE GENOMIC DNA]</scope>
    <source>
        <tissue evidence="1">Muscle</tissue>
    </source>
</reference>
<sequence>MLVSVSSWSQGSRLGTPDLTASHLAAAHSPAACILKRFALTLRLLSDTKEMIIRGIKSASFVNNVEFLLI</sequence>
<protein>
    <submittedName>
        <fullName evidence="1">Uncharacterized protein</fullName>
    </submittedName>
</protein>
<dbReference type="Proteomes" id="UP000324222">
    <property type="component" value="Unassembled WGS sequence"/>
</dbReference>
<evidence type="ECO:0000313" key="1">
    <source>
        <dbReference type="EMBL" id="MPD05030.1"/>
    </source>
</evidence>
<name>A0A5B7KD06_PORTR</name>